<evidence type="ECO:0000256" key="5">
    <source>
        <dbReference type="ARBA" id="ARBA00022827"/>
    </source>
</evidence>
<evidence type="ECO:0000259" key="7">
    <source>
        <dbReference type="SMART" id="SM01228"/>
    </source>
</evidence>
<evidence type="ECO:0000256" key="4">
    <source>
        <dbReference type="ARBA" id="ARBA00022694"/>
    </source>
</evidence>
<dbReference type="PANTHER" id="PTHR11806:SF0">
    <property type="entry name" value="PROTEIN MTO1 HOMOLOG, MITOCHONDRIAL"/>
    <property type="match status" value="1"/>
</dbReference>
<dbReference type="GO" id="GO:0050660">
    <property type="term" value="F:flavin adenine dinucleotide binding"/>
    <property type="evidence" value="ECO:0007669"/>
    <property type="project" value="InterPro"/>
</dbReference>
<evidence type="ECO:0000256" key="1">
    <source>
        <dbReference type="ARBA" id="ARBA00001974"/>
    </source>
</evidence>
<keyword evidence="5" id="KW-0274">FAD</keyword>
<comment type="subunit">
    <text evidence="6">Homodimer. Heterotetramer of two MnmE and two MnmG subunits.</text>
</comment>
<protein>
    <recommendedName>
        <fullName evidence="7">tRNA uridine 5-carboxymethylaminomethyl modification enzyme C-terminal subdomain domain-containing protein</fullName>
    </recommendedName>
</protein>
<sequence length="53" mass="5859">RDIDYQQIKGLRLEAREKLNRIRPLNLGQAGRIPGVNPADVSVLMVYLAAGKA</sequence>
<dbReference type="Pfam" id="PF13932">
    <property type="entry name" value="SAM_GIDA_C"/>
    <property type="match status" value="1"/>
</dbReference>
<dbReference type="SMART" id="SM01228">
    <property type="entry name" value="GIDA_assoc_3"/>
    <property type="match status" value="1"/>
</dbReference>
<evidence type="ECO:0000256" key="3">
    <source>
        <dbReference type="ARBA" id="ARBA00022630"/>
    </source>
</evidence>
<dbReference type="Proteomes" id="UP000824081">
    <property type="component" value="Unassembled WGS sequence"/>
</dbReference>
<dbReference type="InterPro" id="IPR044920">
    <property type="entry name" value="MnmG_C_subdom_sf"/>
</dbReference>
<dbReference type="InterPro" id="IPR047001">
    <property type="entry name" value="MnmG_C_subdom"/>
</dbReference>
<dbReference type="Gene3D" id="1.10.150.570">
    <property type="entry name" value="GidA associated domain, C-terminal subdomain"/>
    <property type="match status" value="1"/>
</dbReference>
<comment type="similarity">
    <text evidence="2">Belongs to the MnmG family.</text>
</comment>
<evidence type="ECO:0000256" key="6">
    <source>
        <dbReference type="ARBA" id="ARBA00025948"/>
    </source>
</evidence>
<feature type="domain" description="tRNA uridine 5-carboxymethylaminomethyl modification enzyme C-terminal subdomain" evidence="7">
    <location>
        <begin position="1"/>
        <end position="46"/>
    </location>
</feature>
<comment type="cofactor">
    <cofactor evidence="1">
        <name>FAD</name>
        <dbReference type="ChEBI" id="CHEBI:57692"/>
    </cofactor>
</comment>
<dbReference type="GO" id="GO:0005829">
    <property type="term" value="C:cytosol"/>
    <property type="evidence" value="ECO:0007669"/>
    <property type="project" value="TreeGrafter"/>
</dbReference>
<dbReference type="GO" id="GO:0002098">
    <property type="term" value="P:tRNA wobble uridine modification"/>
    <property type="evidence" value="ECO:0007669"/>
    <property type="project" value="TreeGrafter"/>
</dbReference>
<dbReference type="InterPro" id="IPR026904">
    <property type="entry name" value="MnmG_C"/>
</dbReference>
<keyword evidence="4" id="KW-0819">tRNA processing</keyword>
<dbReference type="AlphaFoldDB" id="A0A9D1MEB4"/>
<name>A0A9D1MEB4_9FIRM</name>
<dbReference type="FunFam" id="1.10.150.570:FF:000001">
    <property type="entry name" value="tRNA uridine 5-carboxymethylaminomethyl modification enzyme MnmG"/>
    <property type="match status" value="1"/>
</dbReference>
<comment type="caution">
    <text evidence="8">The sequence shown here is derived from an EMBL/GenBank/DDBJ whole genome shotgun (WGS) entry which is preliminary data.</text>
</comment>
<dbReference type="GO" id="GO:0030488">
    <property type="term" value="P:tRNA methylation"/>
    <property type="evidence" value="ECO:0007669"/>
    <property type="project" value="TreeGrafter"/>
</dbReference>
<dbReference type="InterPro" id="IPR002218">
    <property type="entry name" value="MnmG-rel"/>
</dbReference>
<evidence type="ECO:0000313" key="8">
    <source>
        <dbReference type="EMBL" id="HIU58712.1"/>
    </source>
</evidence>
<proteinExistence type="inferred from homology"/>
<feature type="non-terminal residue" evidence="8">
    <location>
        <position position="1"/>
    </location>
</feature>
<dbReference type="PANTHER" id="PTHR11806">
    <property type="entry name" value="GLUCOSE INHIBITED DIVISION PROTEIN A"/>
    <property type="match status" value="1"/>
</dbReference>
<dbReference type="EMBL" id="DVMZ01000035">
    <property type="protein sequence ID" value="HIU58712.1"/>
    <property type="molecule type" value="Genomic_DNA"/>
</dbReference>
<reference evidence="8" key="1">
    <citation type="submission" date="2020-10" db="EMBL/GenBank/DDBJ databases">
        <authorList>
            <person name="Gilroy R."/>
        </authorList>
    </citation>
    <scope>NUCLEOTIDE SEQUENCE</scope>
    <source>
        <strain evidence="8">11687</strain>
    </source>
</reference>
<accession>A0A9D1MEB4</accession>
<evidence type="ECO:0000313" key="9">
    <source>
        <dbReference type="Proteomes" id="UP000824081"/>
    </source>
</evidence>
<reference evidence="8" key="2">
    <citation type="journal article" date="2021" name="PeerJ">
        <title>Extensive microbial diversity within the chicken gut microbiome revealed by metagenomics and culture.</title>
        <authorList>
            <person name="Gilroy R."/>
            <person name="Ravi A."/>
            <person name="Getino M."/>
            <person name="Pursley I."/>
            <person name="Horton D.L."/>
            <person name="Alikhan N.F."/>
            <person name="Baker D."/>
            <person name="Gharbi K."/>
            <person name="Hall N."/>
            <person name="Watson M."/>
            <person name="Adriaenssens E.M."/>
            <person name="Foster-Nyarko E."/>
            <person name="Jarju S."/>
            <person name="Secka A."/>
            <person name="Antonio M."/>
            <person name="Oren A."/>
            <person name="Chaudhuri R.R."/>
            <person name="La Ragione R."/>
            <person name="Hildebrand F."/>
            <person name="Pallen M.J."/>
        </authorList>
    </citation>
    <scope>NUCLEOTIDE SEQUENCE</scope>
    <source>
        <strain evidence="8">11687</strain>
    </source>
</reference>
<gene>
    <name evidence="8" type="ORF">IAC57_01290</name>
</gene>
<evidence type="ECO:0000256" key="2">
    <source>
        <dbReference type="ARBA" id="ARBA00007653"/>
    </source>
</evidence>
<organism evidence="8 9">
    <name type="scientific">Candidatus Scatosoma pullistercoris</name>
    <dbReference type="NCBI Taxonomy" id="2840934"/>
    <lineage>
        <taxon>Bacteria</taxon>
        <taxon>Bacillati</taxon>
        <taxon>Bacillota</taxon>
        <taxon>Clostridia</taxon>
        <taxon>Candidatus Scatosoma</taxon>
    </lineage>
</organism>
<keyword evidence="3" id="KW-0285">Flavoprotein</keyword>